<dbReference type="GO" id="GO:0006123">
    <property type="term" value="P:mitochondrial electron transport, cytochrome c to oxygen"/>
    <property type="evidence" value="ECO:0007669"/>
    <property type="project" value="TreeGrafter"/>
</dbReference>
<keyword evidence="4 8" id="KW-0812">Transmembrane</keyword>
<feature type="domain" description="Heme-copper oxidase subunit III family profile" evidence="10">
    <location>
        <begin position="1"/>
        <end position="54"/>
    </location>
</feature>
<evidence type="ECO:0000256" key="4">
    <source>
        <dbReference type="ARBA" id="ARBA00022692"/>
    </source>
</evidence>
<keyword evidence="8" id="KW-0496">Mitochondrion</keyword>
<dbReference type="STRING" id="400682.A0A1X7UXW1"/>
<evidence type="ECO:0000256" key="2">
    <source>
        <dbReference type="ARBA" id="ARBA00010581"/>
    </source>
</evidence>
<evidence type="ECO:0000256" key="9">
    <source>
        <dbReference type="SAM" id="SignalP"/>
    </source>
</evidence>
<dbReference type="InterPro" id="IPR024791">
    <property type="entry name" value="Cyt_c/ubiquinol_Oxase_su3"/>
</dbReference>
<sequence>CLFLSFFWAFFHSSLAPAIEIGAVWPPKGIKPLNPFSVSLLNTAVLLSSGATVT</sequence>
<dbReference type="PROSITE" id="PS50253">
    <property type="entry name" value="COX3"/>
    <property type="match status" value="1"/>
</dbReference>
<dbReference type="PANTHER" id="PTHR11403:SF7">
    <property type="entry name" value="CYTOCHROME C OXIDASE SUBUNIT 3"/>
    <property type="match status" value="1"/>
</dbReference>
<evidence type="ECO:0000256" key="1">
    <source>
        <dbReference type="ARBA" id="ARBA00004141"/>
    </source>
</evidence>
<dbReference type="SUPFAM" id="SSF81452">
    <property type="entry name" value="Cytochrome c oxidase subunit III-like"/>
    <property type="match status" value="1"/>
</dbReference>
<dbReference type="InterPro" id="IPR000298">
    <property type="entry name" value="Cyt_c_oxidase-like_su3"/>
</dbReference>
<keyword evidence="9" id="KW-0732">Signal</keyword>
<accession>A0A1X7UXW1</accession>
<reference evidence="11" key="1">
    <citation type="submission" date="2017-05" db="UniProtKB">
        <authorList>
            <consortium name="EnsemblMetazoa"/>
        </authorList>
    </citation>
    <scope>IDENTIFICATION</scope>
</reference>
<feature type="chain" id="PRO_5010885617" description="Cytochrome c oxidase subunit 3" evidence="9">
    <location>
        <begin position="19"/>
        <end position="54"/>
    </location>
</feature>
<keyword evidence="5" id="KW-1278">Translocase</keyword>
<comment type="subcellular location">
    <subcellularLocation>
        <location evidence="1">Membrane</location>
        <topology evidence="1">Multi-pass membrane protein</topology>
    </subcellularLocation>
</comment>
<dbReference type="eggNOG" id="KOG4664">
    <property type="taxonomic scope" value="Eukaryota"/>
</dbReference>
<dbReference type="InterPro" id="IPR035973">
    <property type="entry name" value="Cyt_c_oxidase_su3-like_sf"/>
</dbReference>
<dbReference type="GO" id="GO:0004129">
    <property type="term" value="F:cytochrome-c oxidase activity"/>
    <property type="evidence" value="ECO:0007669"/>
    <property type="project" value="InterPro"/>
</dbReference>
<evidence type="ECO:0000256" key="5">
    <source>
        <dbReference type="ARBA" id="ARBA00022967"/>
    </source>
</evidence>
<keyword evidence="6" id="KW-1133">Transmembrane helix</keyword>
<dbReference type="InParanoid" id="A0A1X7UXW1"/>
<dbReference type="AlphaFoldDB" id="A0A1X7UXW1"/>
<evidence type="ECO:0000259" key="10">
    <source>
        <dbReference type="PROSITE" id="PS50253"/>
    </source>
</evidence>
<evidence type="ECO:0000256" key="7">
    <source>
        <dbReference type="ARBA" id="ARBA00023136"/>
    </source>
</evidence>
<feature type="signal peptide" evidence="9">
    <location>
        <begin position="1"/>
        <end position="18"/>
    </location>
</feature>
<protein>
    <recommendedName>
        <fullName evidence="3 8">Cytochrome c oxidase subunit 3</fullName>
    </recommendedName>
</protein>
<dbReference type="GO" id="GO:0005739">
    <property type="term" value="C:mitochondrion"/>
    <property type="evidence" value="ECO:0007669"/>
    <property type="project" value="TreeGrafter"/>
</dbReference>
<name>A0A1X7UXW1_AMPQE</name>
<proteinExistence type="inferred from homology"/>
<dbReference type="Gene3D" id="1.20.120.80">
    <property type="entry name" value="Cytochrome c oxidase, subunit III, four-helix bundle"/>
    <property type="match status" value="1"/>
</dbReference>
<comment type="function">
    <text evidence="8">Component of the cytochrome c oxidase, the last enzyme in the mitochondrial electron transport chain which drives oxidative phosphorylation. The respiratory chain contains 3 multisubunit complexes succinate dehydrogenase (complex II, CII), ubiquinol-cytochrome c oxidoreductase (cytochrome b-c1 complex, complex III, CIII) and cytochrome c oxidase (complex IV, CIV), that cooperate to transfer electrons derived from NADH and succinate to molecular oxygen, creating an electrochemical gradient over the inner membrane that drives transmembrane transport and the ATP synthase. Cytochrome c oxidase is the component of the respiratory chain that catalyzes the reduction of oxygen to water. Electrons originating from reduced cytochrome c in the intermembrane space (IMS) are transferred via the dinuclear copper A center (CU(A)) of subunit 2 and heme A of subunit 1 to the active site in subunit 1, a binuclear center (BNC) formed by heme A3 and copper B (CU(B)). The BNC reduces molecular oxygen to 2 water molecules using 4 electrons from cytochrome c in the IMS and 4 protons from the mitochondrial matrix.</text>
</comment>
<evidence type="ECO:0000313" key="11">
    <source>
        <dbReference type="EnsemblMetazoa" id="Aqu2.1.32820_001"/>
    </source>
</evidence>
<evidence type="ECO:0000256" key="8">
    <source>
        <dbReference type="RuleBase" id="RU003375"/>
    </source>
</evidence>
<organism evidence="11">
    <name type="scientific">Amphimedon queenslandica</name>
    <name type="common">Sponge</name>
    <dbReference type="NCBI Taxonomy" id="400682"/>
    <lineage>
        <taxon>Eukaryota</taxon>
        <taxon>Metazoa</taxon>
        <taxon>Porifera</taxon>
        <taxon>Demospongiae</taxon>
        <taxon>Heteroscleromorpha</taxon>
        <taxon>Haplosclerida</taxon>
        <taxon>Niphatidae</taxon>
        <taxon>Amphimedon</taxon>
    </lineage>
</organism>
<dbReference type="EnsemblMetazoa" id="Aqu2.1.32820_001">
    <property type="protein sequence ID" value="Aqu2.1.32820_001"/>
    <property type="gene ID" value="Aqu2.1.32820"/>
</dbReference>
<dbReference type="InterPro" id="IPR013833">
    <property type="entry name" value="Cyt_c_oxidase_su3_a-hlx"/>
</dbReference>
<dbReference type="GO" id="GO:0016020">
    <property type="term" value="C:membrane"/>
    <property type="evidence" value="ECO:0007669"/>
    <property type="project" value="UniProtKB-SubCell"/>
</dbReference>
<comment type="similarity">
    <text evidence="2 8">Belongs to the cytochrome c oxidase subunit 3 family.</text>
</comment>
<dbReference type="PANTHER" id="PTHR11403">
    <property type="entry name" value="CYTOCHROME C OXIDASE SUBUNIT III"/>
    <property type="match status" value="1"/>
</dbReference>
<keyword evidence="7" id="KW-0472">Membrane</keyword>
<evidence type="ECO:0000256" key="3">
    <source>
        <dbReference type="ARBA" id="ARBA00015944"/>
    </source>
</evidence>
<evidence type="ECO:0000256" key="6">
    <source>
        <dbReference type="ARBA" id="ARBA00022989"/>
    </source>
</evidence>
<dbReference type="Pfam" id="PF00510">
    <property type="entry name" value="COX3"/>
    <property type="match status" value="1"/>
</dbReference>